<dbReference type="InParanoid" id="G4TTF1"/>
<feature type="compositionally biased region" description="Acidic residues" evidence="1">
    <location>
        <begin position="1237"/>
        <end position="1261"/>
    </location>
</feature>
<dbReference type="OrthoDB" id="2804637at2759"/>
<accession>G4TTF1</accession>
<evidence type="ECO:0000256" key="1">
    <source>
        <dbReference type="SAM" id="MobiDB-lite"/>
    </source>
</evidence>
<feature type="compositionally biased region" description="Basic and acidic residues" evidence="1">
    <location>
        <begin position="177"/>
        <end position="191"/>
    </location>
</feature>
<evidence type="ECO:0000313" key="3">
    <source>
        <dbReference type="Proteomes" id="UP000007148"/>
    </source>
</evidence>
<reference evidence="2 3" key="1">
    <citation type="journal article" date="2011" name="PLoS Pathog.">
        <title>Endophytic Life Strategies Decoded by Genome and Transcriptome Analyses of the Mutualistic Root Symbiont Piriformospora indica.</title>
        <authorList>
            <person name="Zuccaro A."/>
            <person name="Lahrmann U."/>
            <person name="Guldener U."/>
            <person name="Langen G."/>
            <person name="Pfiffi S."/>
            <person name="Biedenkopf D."/>
            <person name="Wong P."/>
            <person name="Samans B."/>
            <person name="Grimm C."/>
            <person name="Basiewicz M."/>
            <person name="Murat C."/>
            <person name="Martin F."/>
            <person name="Kogel K.H."/>
        </authorList>
    </citation>
    <scope>NUCLEOTIDE SEQUENCE [LARGE SCALE GENOMIC DNA]</scope>
    <source>
        <strain evidence="2 3">DSM 11827</strain>
    </source>
</reference>
<sequence length="1283" mass="136431">MADDGAKPKIGSLKDRIKQFEASSSASSSGPTPPPLRPKPATLGQWKPKPLDPPSPNKQTSFEIADNSTHAKEDDSQGTGMSATDAMESISKGGGTLKERMAALQGKGAFGNPAAASTAPPLPSNEGKPRVWRASPAPPLQPKPVVEITPTDTPVDESHEATELTNPEVSVSSPADDDPRKPNDATQHEEGQPGTEEDEEREKRAAIAARMARLGGAKLGMPIGFGVPTKGLSKPTTPATPTNPAATESEDGDATESTSSRPRQTTLNTALQIPLPKSQGSLLSPGDDLPSESDASTSSKLVPPRSPAIPRSPDSMPIPALPKRTAGPRRKKSVKEIVPPAIEDTPPVPSTDVTPEGEPEAKSLSEVTQNDTEARISESSAAGHLSEELPSVAPSEVATPPPASPSVLTTEGEEESEDVASSPLVRPKVDIPTDPSDDLDTNLLTPRAGYGSTDEAEVAYPTETGIEDEQGSEGDEDIRKQRVAEKMAKLGAVNPLAPGSVSPTSPHGIKDEETSGHSEKGNKFEQSHVESIIPADESENKVAVLSSSGQITGGADSSHRPERFSNADVAIVTSEVDEEDYDVDYPMMSPVGGGSSAYGGFSEPAASPSEPLPRQKAEDLFTEGHSQVQRHTTRPIPPPPMHAEPSINAEQEDISGALTAALARRPPIPPSAEEEISSPSRSLSRTPSPSPALFVREGAPSPPSIGERSQLYSEEEYEVEEQEVEEPEVESESPPPEELEEHQEEQEEPPKVENVPPPLPAGRPQVPNVRRSIPPPPPPPPAAIESPPVDVDHTSDQTANNVPPPLPGGRPPVPNVRRSIPPPPRSMSPRYTEPVTTADNGDHEDTPSTISNVPPPLPSGRPPIPVTRRSIPPPPRSASPRSIEITIPVEMHERETVQPAVGMPPPLPAGKPSVPFKRKSIPPPPPAAAVTREEDVEAPSTSPPASSSARSQRPQQSLMMIPNSPTGESETEEVDYMIGESPVAQVQDETHNIRKAAERPAMVPPRAKSPIQSKRKEIMDDEEGDPVDPHFIGRHQSPPVSQQPTPTPPRRVSIPQSPPHKVSTPQRQTSEDGQPPAAEEAEDDGEAARRRTIAERMAKLGGIKFGMPVPAPRAAPVRKMSEHEKEEASNDKQEEDQADQNPEEAQRARRAALAARMAAMGGRGFGMYGGVPPAPAPPVATRSPSPPPQREPETSPSPPPLPTSRPPVKPKADLSEAVTRTPPPMPKASGPVPGETSESELEMVNAETEDEGEIVEQEDEEPELYTQLIVRRLQFQESHAQCP</sequence>
<dbReference type="Proteomes" id="UP000007148">
    <property type="component" value="Unassembled WGS sequence"/>
</dbReference>
<feature type="compositionally biased region" description="Acidic residues" evidence="1">
    <location>
        <begin position="1133"/>
        <end position="1142"/>
    </location>
</feature>
<feature type="compositionally biased region" description="Acidic residues" evidence="1">
    <location>
        <begin position="713"/>
        <end position="747"/>
    </location>
</feature>
<name>G4TTF1_SERID</name>
<feature type="compositionally biased region" description="Basic and acidic residues" evidence="1">
    <location>
        <begin position="477"/>
        <end position="488"/>
    </location>
</feature>
<dbReference type="OMA" id="QWELPSI"/>
<feature type="region of interest" description="Disordered" evidence="1">
    <location>
        <begin position="1"/>
        <end position="527"/>
    </location>
</feature>
<feature type="compositionally biased region" description="Pro residues" evidence="1">
    <location>
        <begin position="1172"/>
        <end position="1209"/>
    </location>
</feature>
<feature type="compositionally biased region" description="Basic and acidic residues" evidence="1">
    <location>
        <begin position="1"/>
        <end position="19"/>
    </location>
</feature>
<feature type="compositionally biased region" description="Low complexity" evidence="1">
    <location>
        <begin position="235"/>
        <end position="247"/>
    </location>
</feature>
<feature type="compositionally biased region" description="Low complexity" evidence="1">
    <location>
        <begin position="677"/>
        <end position="687"/>
    </location>
</feature>
<feature type="compositionally biased region" description="Basic and acidic residues" evidence="1">
    <location>
        <begin position="988"/>
        <end position="998"/>
    </location>
</feature>
<feature type="compositionally biased region" description="Basic and acidic residues" evidence="1">
    <location>
        <begin position="1086"/>
        <end position="1098"/>
    </location>
</feature>
<feature type="compositionally biased region" description="Low complexity" evidence="1">
    <location>
        <begin position="1151"/>
        <end position="1160"/>
    </location>
</feature>
<protein>
    <submittedName>
        <fullName evidence="2">Uncharacterized protein</fullName>
    </submittedName>
</protein>
<dbReference type="HOGENOM" id="CLU_262914_0_0_1"/>
<evidence type="ECO:0000313" key="2">
    <source>
        <dbReference type="EMBL" id="CCA74594.1"/>
    </source>
</evidence>
<feature type="compositionally biased region" description="Polar residues" evidence="1">
    <location>
        <begin position="163"/>
        <end position="173"/>
    </location>
</feature>
<feature type="compositionally biased region" description="Polar residues" evidence="1">
    <location>
        <begin position="57"/>
        <end position="68"/>
    </location>
</feature>
<feature type="compositionally biased region" description="Basic and acidic residues" evidence="1">
    <location>
        <begin position="508"/>
        <end position="527"/>
    </location>
</feature>
<feature type="compositionally biased region" description="Basic and acidic residues" evidence="1">
    <location>
        <begin position="1119"/>
        <end position="1132"/>
    </location>
</feature>
<dbReference type="EMBL" id="CAFZ01000331">
    <property type="protein sequence ID" value="CCA74594.1"/>
    <property type="molecule type" value="Genomic_DNA"/>
</dbReference>
<feature type="compositionally biased region" description="Low complexity" evidence="1">
    <location>
        <begin position="938"/>
        <end position="957"/>
    </location>
</feature>
<feature type="compositionally biased region" description="Pro residues" evidence="1">
    <location>
        <begin position="802"/>
        <end position="826"/>
    </location>
</feature>
<feature type="region of interest" description="Disordered" evidence="1">
    <location>
        <begin position="543"/>
        <end position="1261"/>
    </location>
</feature>
<feature type="compositionally biased region" description="Pro residues" evidence="1">
    <location>
        <begin position="773"/>
        <end position="782"/>
    </location>
</feature>
<proteinExistence type="predicted"/>
<keyword evidence="3" id="KW-1185">Reference proteome</keyword>
<feature type="compositionally biased region" description="Polar residues" evidence="1">
    <location>
        <begin position="255"/>
        <end position="271"/>
    </location>
</feature>
<feature type="compositionally biased region" description="Pro residues" evidence="1">
    <location>
        <begin position="853"/>
        <end position="877"/>
    </location>
</feature>
<organism evidence="2 3">
    <name type="scientific">Serendipita indica (strain DSM 11827)</name>
    <name type="common">Root endophyte fungus</name>
    <name type="synonym">Piriformospora indica</name>
    <dbReference type="NCBI Taxonomy" id="1109443"/>
    <lineage>
        <taxon>Eukaryota</taxon>
        <taxon>Fungi</taxon>
        <taxon>Dikarya</taxon>
        <taxon>Basidiomycota</taxon>
        <taxon>Agaricomycotina</taxon>
        <taxon>Agaricomycetes</taxon>
        <taxon>Sebacinales</taxon>
        <taxon>Serendipitaceae</taxon>
        <taxon>Serendipita</taxon>
    </lineage>
</organism>
<dbReference type="STRING" id="1109443.G4TTF1"/>
<feature type="compositionally biased region" description="Acidic residues" evidence="1">
    <location>
        <begin position="465"/>
        <end position="476"/>
    </location>
</feature>
<gene>
    <name evidence="2" type="ORF">PIIN_08546</name>
</gene>
<dbReference type="eggNOG" id="ENOG502QQMM">
    <property type="taxonomic scope" value="Eukaryota"/>
</dbReference>
<comment type="caution">
    <text evidence="2">The sequence shown here is derived from an EMBL/GenBank/DDBJ whole genome shotgun (WGS) entry which is preliminary data.</text>
</comment>